<accession>A0A285U0M6</accession>
<dbReference type="SUPFAM" id="SSF52540">
    <property type="entry name" value="P-loop containing nucleoside triphosphate hydrolases"/>
    <property type="match status" value="1"/>
</dbReference>
<evidence type="ECO:0000256" key="2">
    <source>
        <dbReference type="ARBA" id="ARBA00022490"/>
    </source>
</evidence>
<dbReference type="InterPro" id="IPR024704">
    <property type="entry name" value="SMC"/>
</dbReference>
<dbReference type="HAMAP" id="MF_01894">
    <property type="entry name" value="Smc_prok"/>
    <property type="match status" value="1"/>
</dbReference>
<dbReference type="EMBL" id="OBQC01000001">
    <property type="protein sequence ID" value="SOC35465.1"/>
    <property type="molecule type" value="Genomic_DNA"/>
</dbReference>
<evidence type="ECO:0000256" key="7">
    <source>
        <dbReference type="HAMAP-Rule" id="MF_01894"/>
    </source>
</evidence>
<dbReference type="GO" id="GO:0007062">
    <property type="term" value="P:sister chromatid cohesion"/>
    <property type="evidence" value="ECO:0007669"/>
    <property type="project" value="InterPro"/>
</dbReference>
<dbReference type="OrthoDB" id="9808768at2"/>
<feature type="coiled-coil region" evidence="7">
    <location>
        <begin position="248"/>
        <end position="461"/>
    </location>
</feature>
<dbReference type="Pfam" id="PF06470">
    <property type="entry name" value="SMC_hinge"/>
    <property type="match status" value="1"/>
</dbReference>
<evidence type="ECO:0000259" key="8">
    <source>
        <dbReference type="SMART" id="SM00968"/>
    </source>
</evidence>
<gene>
    <name evidence="7" type="primary">smc</name>
    <name evidence="9" type="ORF">SAMN05877842_101441</name>
</gene>
<dbReference type="NCBIfam" id="TIGR02168">
    <property type="entry name" value="SMC_prok_B"/>
    <property type="match status" value="1"/>
</dbReference>
<dbReference type="GO" id="GO:0030261">
    <property type="term" value="P:chromosome condensation"/>
    <property type="evidence" value="ECO:0007669"/>
    <property type="project" value="InterPro"/>
</dbReference>
<dbReference type="InterPro" id="IPR011890">
    <property type="entry name" value="SMC_prok"/>
</dbReference>
<dbReference type="FunFam" id="3.40.50.300:FF:000984">
    <property type="entry name" value="Chromosome partition protein Smc"/>
    <property type="match status" value="1"/>
</dbReference>
<dbReference type="Gene3D" id="3.30.70.1620">
    <property type="match status" value="1"/>
</dbReference>
<dbReference type="InterPro" id="IPR036277">
    <property type="entry name" value="SMC_hinge_sf"/>
</dbReference>
<dbReference type="PANTHER" id="PTHR43977">
    <property type="entry name" value="STRUCTURAL MAINTENANCE OF CHROMOSOMES PROTEIN 3"/>
    <property type="match status" value="1"/>
</dbReference>
<protein>
    <recommendedName>
        <fullName evidence="7">Chromosome partition protein Smc</fullName>
    </recommendedName>
</protein>
<dbReference type="GO" id="GO:0005524">
    <property type="term" value="F:ATP binding"/>
    <property type="evidence" value="ECO:0007669"/>
    <property type="project" value="UniProtKB-UniRule"/>
</dbReference>
<dbReference type="InterPro" id="IPR003395">
    <property type="entry name" value="RecF/RecN/SMC_N"/>
</dbReference>
<evidence type="ECO:0000313" key="10">
    <source>
        <dbReference type="Proteomes" id="UP000219252"/>
    </source>
</evidence>
<feature type="coiled-coil region" evidence="7">
    <location>
        <begin position="167"/>
        <end position="201"/>
    </location>
</feature>
<dbReference type="GO" id="GO:0007059">
    <property type="term" value="P:chromosome segregation"/>
    <property type="evidence" value="ECO:0007669"/>
    <property type="project" value="UniProtKB-UniRule"/>
</dbReference>
<keyword evidence="5 7" id="KW-0175">Coiled coil</keyword>
<dbReference type="Proteomes" id="UP000219252">
    <property type="component" value="Unassembled WGS sequence"/>
</dbReference>
<dbReference type="InterPro" id="IPR027417">
    <property type="entry name" value="P-loop_NTPase"/>
</dbReference>
<dbReference type="CDD" id="cd03278">
    <property type="entry name" value="ABC_SMC_barmotin"/>
    <property type="match status" value="2"/>
</dbReference>
<comment type="domain">
    <text evidence="7">Contains large globular domains required for ATP hydrolysis at each terminus and a third globular domain forming a flexible hinge near the middle of the molecule. These domains are separated by coiled-coil structures.</text>
</comment>
<feature type="binding site" evidence="7">
    <location>
        <begin position="32"/>
        <end position="39"/>
    </location>
    <ligand>
        <name>ATP</name>
        <dbReference type="ChEBI" id="CHEBI:30616"/>
    </ligand>
</feature>
<comment type="function">
    <text evidence="7">Required for chromosome condensation and partitioning.</text>
</comment>
<organism evidence="9 10">
    <name type="scientific">Ureibacillus acetophenoni</name>
    <dbReference type="NCBI Taxonomy" id="614649"/>
    <lineage>
        <taxon>Bacteria</taxon>
        <taxon>Bacillati</taxon>
        <taxon>Bacillota</taxon>
        <taxon>Bacilli</taxon>
        <taxon>Bacillales</taxon>
        <taxon>Caryophanaceae</taxon>
        <taxon>Ureibacillus</taxon>
    </lineage>
</organism>
<sequence length="1190" mass="135269">MYLKRLEVVGFKSFADRIGIDFVPGVTAVVGPNGSGKSNVTDAIRWVLGEQSAKSLRGAKMEDVIFAGSASRKALNFAEVTLILNNEDEQVASDYTEISVTRRVYRSGDSEYLLNNQSCRLKDITDLFMDSGLGKEAFSIISQGRVDEILNSKPDDRRTIFEEAAGVLKYKLRKKKAEHKLEETDENLNRVLDILHELDSRLEPLQMQASAAKDYVQMTEELKEFDISLMVHDLTNFLDDLTKIIGDYEKLEIEEQKYSYKIADVESKANDVREKLRKIDHTLDISQEQLVEASTEVERWEGRKALMQEKRMNAQKQLEQLQQSLNQLIEEEEELAHSESEKKLQFEQKQKEVQQLKSEIKQIDQSLNSSVVEIEEQIEQSKNKYIDLLNEEATVKNELKHIEQQLTQHEATAERMSDRSVEMVKRLESIRQQKQELLQKHQSVEQQLLKTTQEIEMLQIQLNKTSSSFEEKQKMLYQAYQHQQQLKARKETLAELESDFSGFFQGVKDVLLARDRGELSGIEGAVAELVKVDSKYSKAIETALGGASQHIVTTTEQDAQKAIGWLKVKRAGRATFLPKTVIRSRRLSPDQISSAINHPAFINLAYNIVNFDESNRTIVENLLGNVLVATTLEGASQIARLCGFRYRVVTLDGDIVNAGGSLTGGVSKQQSSLFTRKAELDTLTNQLAQMDASILNAEKAVSHEKETVSSLREKIEVSKLQGEEIRKRDIELRAKLHEIEIEEKSLNATVSVATSEQSSVTTIKQSLTKQREEANRRLEELKIELENINNTVEQLTEMKLLGENKRDELREQSAEKRSLLAVAGEQLTQVQVATADIALKRSKTKQQIESVTQEINWIQNGESDGPTVEEIDEKVKNWSLQRDQLTETIQQNRQQRSEYQSNLSDLEEQLKELGRIHKGYMESLRTMDLKKSKVEFEINRIHSQLDEQYELDYEFAKETANAIEDVEGVRRKVKLLKQSIEELGPVNLTAIEEYDRVLERHTFLTEQRNDLIEAQDTLHEAIKEMDEEMSTRFSESFSMIRSQFQLVFRELFGGGQADLVLLEPDNLLETGIEIVAQPPGKKLQSLSLLSGGERALTAIALLFAILNTRPVPFVILDEVEAALDEANVDRYSAYLKKLSSETQFIVITHRKGTMEGADVLYGITMQESGVSKLVSVKLEKEAVLVGQRSE</sequence>
<dbReference type="GO" id="GO:0005694">
    <property type="term" value="C:chromosome"/>
    <property type="evidence" value="ECO:0007669"/>
    <property type="project" value="InterPro"/>
</dbReference>
<name>A0A285U0M6_9BACL</name>
<dbReference type="GO" id="GO:0006260">
    <property type="term" value="P:DNA replication"/>
    <property type="evidence" value="ECO:0007669"/>
    <property type="project" value="UniProtKB-UniRule"/>
</dbReference>
<evidence type="ECO:0000256" key="5">
    <source>
        <dbReference type="ARBA" id="ARBA00023054"/>
    </source>
</evidence>
<feature type="coiled-coil region" evidence="7">
    <location>
        <begin position="764"/>
        <end position="812"/>
    </location>
</feature>
<keyword evidence="3 7" id="KW-0547">Nucleotide-binding</keyword>
<dbReference type="GO" id="GO:0003677">
    <property type="term" value="F:DNA binding"/>
    <property type="evidence" value="ECO:0007669"/>
    <property type="project" value="UniProtKB-UniRule"/>
</dbReference>
<dbReference type="SMART" id="SM00968">
    <property type="entry name" value="SMC_hinge"/>
    <property type="match status" value="1"/>
</dbReference>
<evidence type="ECO:0000313" key="9">
    <source>
        <dbReference type="EMBL" id="SOC35465.1"/>
    </source>
</evidence>
<evidence type="ECO:0000256" key="4">
    <source>
        <dbReference type="ARBA" id="ARBA00022840"/>
    </source>
</evidence>
<dbReference type="Gene3D" id="1.20.1060.20">
    <property type="match status" value="1"/>
</dbReference>
<evidence type="ECO:0000256" key="3">
    <source>
        <dbReference type="ARBA" id="ARBA00022741"/>
    </source>
</evidence>
<comment type="subunit">
    <text evidence="7">Homodimer.</text>
</comment>
<comment type="similarity">
    <text evidence="7">Belongs to the SMC family.</text>
</comment>
<dbReference type="RefSeq" id="WP_097147978.1">
    <property type="nucleotide sequence ID" value="NZ_OBQC01000001.1"/>
</dbReference>
<reference evidence="10" key="1">
    <citation type="submission" date="2017-08" db="EMBL/GenBank/DDBJ databases">
        <authorList>
            <person name="Varghese N."/>
            <person name="Submissions S."/>
        </authorList>
    </citation>
    <scope>NUCLEOTIDE SEQUENCE [LARGE SCALE GENOMIC DNA]</scope>
    <source>
        <strain evidence="10">JC23</strain>
    </source>
</reference>
<dbReference type="FunFam" id="3.40.50.300:FF:000901">
    <property type="entry name" value="Chromosome partition protein Smc"/>
    <property type="match status" value="1"/>
</dbReference>
<proteinExistence type="inferred from homology"/>
<feature type="coiled-coil region" evidence="7">
    <location>
        <begin position="868"/>
        <end position="916"/>
    </location>
</feature>
<dbReference type="SUPFAM" id="SSF75553">
    <property type="entry name" value="Smc hinge domain"/>
    <property type="match status" value="1"/>
</dbReference>
<evidence type="ECO:0000256" key="1">
    <source>
        <dbReference type="ARBA" id="ARBA00004496"/>
    </source>
</evidence>
<keyword evidence="10" id="KW-1185">Reference proteome</keyword>
<evidence type="ECO:0000256" key="6">
    <source>
        <dbReference type="ARBA" id="ARBA00023125"/>
    </source>
</evidence>
<dbReference type="AlphaFoldDB" id="A0A285U0M6"/>
<dbReference type="Gene3D" id="3.40.50.300">
    <property type="entry name" value="P-loop containing nucleotide triphosphate hydrolases"/>
    <property type="match status" value="2"/>
</dbReference>
<keyword evidence="2 7" id="KW-0963">Cytoplasm</keyword>
<keyword evidence="6 7" id="KW-0238">DNA-binding</keyword>
<dbReference type="InterPro" id="IPR010935">
    <property type="entry name" value="SMC_hinge"/>
</dbReference>
<dbReference type="GO" id="GO:0005737">
    <property type="term" value="C:cytoplasm"/>
    <property type="evidence" value="ECO:0007669"/>
    <property type="project" value="UniProtKB-SubCell"/>
</dbReference>
<dbReference type="PIRSF" id="PIRSF005719">
    <property type="entry name" value="SMC"/>
    <property type="match status" value="1"/>
</dbReference>
<feature type="domain" description="SMC hinge" evidence="8">
    <location>
        <begin position="520"/>
        <end position="639"/>
    </location>
</feature>
<dbReference type="Pfam" id="PF02463">
    <property type="entry name" value="SMC_N"/>
    <property type="match status" value="2"/>
</dbReference>
<keyword evidence="4 7" id="KW-0067">ATP-binding</keyword>
<dbReference type="GO" id="GO:0016887">
    <property type="term" value="F:ATP hydrolysis activity"/>
    <property type="evidence" value="ECO:0007669"/>
    <property type="project" value="InterPro"/>
</dbReference>
<comment type="subcellular location">
    <subcellularLocation>
        <location evidence="1 7">Cytoplasm</location>
    </subcellularLocation>
</comment>